<evidence type="ECO:0000313" key="1">
    <source>
        <dbReference type="EMBL" id="PIR78566.1"/>
    </source>
</evidence>
<dbReference type="SUPFAM" id="SSF46689">
    <property type="entry name" value="Homeodomain-like"/>
    <property type="match status" value="1"/>
</dbReference>
<reference evidence="2" key="1">
    <citation type="submission" date="2017-09" db="EMBL/GenBank/DDBJ databases">
        <title>Depth-based differentiation of microbial function through sediment-hosted aquifers and enrichment of novel symbionts in the deep terrestrial subsurface.</title>
        <authorList>
            <person name="Probst A.J."/>
            <person name="Ladd B."/>
            <person name="Jarett J.K."/>
            <person name="Geller-Mcgrath D.E."/>
            <person name="Sieber C.M.K."/>
            <person name="Emerson J.B."/>
            <person name="Anantharaman K."/>
            <person name="Thomas B.C."/>
            <person name="Malmstrom R."/>
            <person name="Stieglmeier M."/>
            <person name="Klingl A."/>
            <person name="Woyke T."/>
            <person name="Ryan C.M."/>
            <person name="Banfield J.F."/>
        </authorList>
    </citation>
    <scope>NUCLEOTIDE SEQUENCE [LARGE SCALE GENOMIC DNA]</scope>
</reference>
<organism evidence="1 2">
    <name type="scientific">Candidatus Magasanikbacteria bacterium CG10_big_fil_rev_8_21_14_0_10_36_16</name>
    <dbReference type="NCBI Taxonomy" id="1974645"/>
    <lineage>
        <taxon>Bacteria</taxon>
        <taxon>Candidatus Magasanikiibacteriota</taxon>
    </lineage>
</organism>
<evidence type="ECO:0000313" key="2">
    <source>
        <dbReference type="Proteomes" id="UP000230852"/>
    </source>
</evidence>
<dbReference type="AlphaFoldDB" id="A0A2H0TZA9"/>
<dbReference type="InterPro" id="IPR009057">
    <property type="entry name" value="Homeodomain-like_sf"/>
</dbReference>
<protein>
    <submittedName>
        <fullName evidence="1">Uncharacterized protein</fullName>
    </submittedName>
</protein>
<dbReference type="Proteomes" id="UP000230852">
    <property type="component" value="Unassembled WGS sequence"/>
</dbReference>
<dbReference type="EMBL" id="PFBU01000017">
    <property type="protein sequence ID" value="PIR78566.1"/>
    <property type="molecule type" value="Genomic_DNA"/>
</dbReference>
<dbReference type="InterPro" id="IPR046929">
    <property type="entry name" value="HTH_Tnp"/>
</dbReference>
<gene>
    <name evidence="1" type="ORF">COU28_01005</name>
</gene>
<dbReference type="Pfam" id="PF20310">
    <property type="entry name" value="HTH_Tnp_2"/>
    <property type="match status" value="1"/>
</dbReference>
<comment type="caution">
    <text evidence="1">The sequence shown here is derived from an EMBL/GenBank/DDBJ whole genome shotgun (WGS) entry which is preliminary data.</text>
</comment>
<sequence length="135" mass="15692">MSKRRFNKEQIEQLVNNQNVSKCSEKAITYNKEFKIRAVREYQKGLSSRQIFKEAGLDIDLVGKYSAKNCVMDWVKLYKVKGIDSLSVETRDRYGGRPKTKWSTDADKIKYLEAKVAYLKAENDFLAKLRAKKAE</sequence>
<proteinExistence type="predicted"/>
<name>A0A2H0TZA9_9BACT</name>
<accession>A0A2H0TZA9</accession>